<proteinExistence type="predicted"/>
<accession>A0ACC0CB30</accession>
<protein>
    <submittedName>
        <fullName evidence="1">Uncharacterized protein</fullName>
    </submittedName>
</protein>
<evidence type="ECO:0000313" key="2">
    <source>
        <dbReference type="Proteomes" id="UP001060085"/>
    </source>
</evidence>
<dbReference type="Proteomes" id="UP001060085">
    <property type="component" value="Linkage Group LG01"/>
</dbReference>
<keyword evidence="2" id="KW-1185">Reference proteome</keyword>
<sequence>MGNMTTGTSSKNAQTIMFCDFCTGESALSMGGLAEQVDYIQGNRPDWGVGETGFRENFGSSLEGYRGEPAVIVEEGSSKEDTNELSVEVLKMRKVNLKKVKRKGWQGPSKHKVPFLEALVRGRKHKEMREFIKIFPQLKLNLPLYEFLLQVPNHGRHLNDMITKKDKLHDASTHLLGEGKVPTKRKEQLKKAKEGRRSPSKIKAEFMKWVLVLQSKESKATKDRMIAFGEGTLES</sequence>
<organism evidence="1 2">
    <name type="scientific">Catharanthus roseus</name>
    <name type="common">Madagascar periwinkle</name>
    <name type="synonym">Vinca rosea</name>
    <dbReference type="NCBI Taxonomy" id="4058"/>
    <lineage>
        <taxon>Eukaryota</taxon>
        <taxon>Viridiplantae</taxon>
        <taxon>Streptophyta</taxon>
        <taxon>Embryophyta</taxon>
        <taxon>Tracheophyta</taxon>
        <taxon>Spermatophyta</taxon>
        <taxon>Magnoliopsida</taxon>
        <taxon>eudicotyledons</taxon>
        <taxon>Gunneridae</taxon>
        <taxon>Pentapetalae</taxon>
        <taxon>asterids</taxon>
        <taxon>lamiids</taxon>
        <taxon>Gentianales</taxon>
        <taxon>Apocynaceae</taxon>
        <taxon>Rauvolfioideae</taxon>
        <taxon>Vinceae</taxon>
        <taxon>Catharanthinae</taxon>
        <taxon>Catharanthus</taxon>
    </lineage>
</organism>
<reference evidence="2" key="1">
    <citation type="journal article" date="2023" name="Nat. Plants">
        <title>Single-cell RNA sequencing provides a high-resolution roadmap for understanding the multicellular compartmentation of specialized metabolism.</title>
        <authorList>
            <person name="Sun S."/>
            <person name="Shen X."/>
            <person name="Li Y."/>
            <person name="Li Y."/>
            <person name="Wang S."/>
            <person name="Li R."/>
            <person name="Zhang H."/>
            <person name="Shen G."/>
            <person name="Guo B."/>
            <person name="Wei J."/>
            <person name="Xu J."/>
            <person name="St-Pierre B."/>
            <person name="Chen S."/>
            <person name="Sun C."/>
        </authorList>
    </citation>
    <scope>NUCLEOTIDE SEQUENCE [LARGE SCALE GENOMIC DNA]</scope>
</reference>
<evidence type="ECO:0000313" key="1">
    <source>
        <dbReference type="EMBL" id="KAI5682062.1"/>
    </source>
</evidence>
<comment type="caution">
    <text evidence="1">The sequence shown here is derived from an EMBL/GenBank/DDBJ whole genome shotgun (WGS) entry which is preliminary data.</text>
</comment>
<gene>
    <name evidence="1" type="ORF">M9H77_03290</name>
</gene>
<dbReference type="EMBL" id="CM044701">
    <property type="protein sequence ID" value="KAI5682062.1"/>
    <property type="molecule type" value="Genomic_DNA"/>
</dbReference>
<name>A0ACC0CB30_CATRO</name>